<evidence type="ECO:0000313" key="1">
    <source>
        <dbReference type="EMBL" id="EJW03746.1"/>
    </source>
</evidence>
<dbReference type="AlphaFoldDB" id="J9D7I6"/>
<reference evidence="2" key="2">
    <citation type="submission" date="2015-07" db="EMBL/GenBank/DDBJ databases">
        <title>Contrasting host-pathogen interactions and genome evolution in two generalist and specialist microsporidian pathogens of mosquitoes.</title>
        <authorList>
            <consortium name="The Broad Institute Genomics Platform"/>
            <consortium name="The Broad Institute Genome Sequencing Center for Infectious Disease"/>
            <person name="Cuomo C.A."/>
            <person name="Sanscrainte N.D."/>
            <person name="Goldberg J.M."/>
            <person name="Heiman D."/>
            <person name="Young S."/>
            <person name="Zeng Q."/>
            <person name="Becnel J.J."/>
            <person name="Birren B.W."/>
        </authorList>
    </citation>
    <scope>NUCLEOTIDE SEQUENCE [LARGE SCALE GENOMIC DNA]</scope>
    <source>
        <strain evidence="2">USNM 41457</strain>
    </source>
</reference>
<evidence type="ECO:0000313" key="2">
    <source>
        <dbReference type="Proteomes" id="UP000003163"/>
    </source>
</evidence>
<keyword evidence="2" id="KW-1185">Reference proteome</keyword>
<accession>J9D7I6</accession>
<dbReference type="Proteomes" id="UP000003163">
    <property type="component" value="Unassembled WGS sequence"/>
</dbReference>
<organism evidence="1 2">
    <name type="scientific">Edhazardia aedis (strain USNM 41457)</name>
    <name type="common">Microsporidian parasite</name>
    <dbReference type="NCBI Taxonomy" id="1003232"/>
    <lineage>
        <taxon>Eukaryota</taxon>
        <taxon>Fungi</taxon>
        <taxon>Fungi incertae sedis</taxon>
        <taxon>Microsporidia</taxon>
        <taxon>Edhazardia</taxon>
    </lineage>
</organism>
<reference evidence="1 2" key="1">
    <citation type="submission" date="2011-08" db="EMBL/GenBank/DDBJ databases">
        <authorList>
            <person name="Liu Z.J."/>
            <person name="Shi F.L."/>
            <person name="Lu J.Q."/>
            <person name="Li M."/>
            <person name="Wang Z.L."/>
        </authorList>
    </citation>
    <scope>NUCLEOTIDE SEQUENCE [LARGE SCALE GENOMIC DNA]</scope>
    <source>
        <strain evidence="1 2">USNM 41457</strain>
    </source>
</reference>
<comment type="caution">
    <text evidence="1">The sequence shown here is derived from an EMBL/GenBank/DDBJ whole genome shotgun (WGS) entry which is preliminary data.</text>
</comment>
<dbReference type="InParanoid" id="J9D7I6"/>
<dbReference type="HOGENOM" id="CLU_2015224_0_0_1"/>
<proteinExistence type="predicted"/>
<name>J9D7I6_EDHAE</name>
<dbReference type="VEuPathDB" id="MicrosporidiaDB:EDEG_01941"/>
<gene>
    <name evidence="1" type="ORF">EDEG_01941</name>
</gene>
<sequence length="123" mass="14598">MLIKNLSYLINNSKCNCVNINILNYNYVYIFTSIKYILLSRMYFVLHFIGIIKIIGSSSIIPNQPKYYSDLPKGHKLDMTEHINLNTDTAYEAVYHHYRTRNPNVYYWIENEKPKKPKLCAKK</sequence>
<protein>
    <submittedName>
        <fullName evidence="1">Uncharacterized protein</fullName>
    </submittedName>
</protein>
<dbReference type="EMBL" id="AFBI03000031">
    <property type="protein sequence ID" value="EJW03746.1"/>
    <property type="molecule type" value="Genomic_DNA"/>
</dbReference>